<dbReference type="CDD" id="cd05233">
    <property type="entry name" value="SDR_c"/>
    <property type="match status" value="2"/>
</dbReference>
<accession>A0ABT1CQA9</accession>
<dbReference type="PRINTS" id="PR00081">
    <property type="entry name" value="GDHRDH"/>
</dbReference>
<organism evidence="2 3">
    <name type="scientific">Hoeflea alexandrii</name>
    <dbReference type="NCBI Taxonomy" id="288436"/>
    <lineage>
        <taxon>Bacteria</taxon>
        <taxon>Pseudomonadati</taxon>
        <taxon>Pseudomonadota</taxon>
        <taxon>Alphaproteobacteria</taxon>
        <taxon>Hyphomicrobiales</taxon>
        <taxon>Rhizobiaceae</taxon>
        <taxon>Hoeflea</taxon>
    </lineage>
</organism>
<dbReference type="PANTHER" id="PTHR42760">
    <property type="entry name" value="SHORT-CHAIN DEHYDROGENASES/REDUCTASES FAMILY MEMBER"/>
    <property type="match status" value="1"/>
</dbReference>
<dbReference type="PANTHER" id="PTHR42760:SF123">
    <property type="entry name" value="OXIDOREDUCTASE"/>
    <property type="match status" value="1"/>
</dbReference>
<dbReference type="SUPFAM" id="SSF51735">
    <property type="entry name" value="NAD(P)-binding Rossmann-fold domains"/>
    <property type="match status" value="2"/>
</dbReference>
<sequence>MSTPRVVIITGAAGGVGRAMLAEFAARGDLLIGVDVVQSGLADAVREFGDQHHAFECDLSDEANIMALFNEIDGVVDRVDVLLNNAAVGPTMQPTLETDMAGFRKAIHTNLYGPFVMAREAARRMPANGGAIVNTASLAGVLGNPGRNAYAASKAALISMTKSLACEWAARKVRVTAIAPGYIRTPMVAALEREGKADLSLVRQRIPVGRLGRSDEIASIAGFLASDAARYVTGSVVVADGGWMSFNQPGTAHPPVDGTPAAELARPEPAVDPRVVVVTGAGNGIGRAIARRFAENGDRVALIDRDGEAVRKAVETLGDGHLAIEADIGSETSVANAFAQIAERFGHIDVMINNAAIADVFKPAMEQHTADLERVMDVNLAGAFMCTKAALALMRGRAGMILNMGSINSFLPFAPRHAYGASKAAIDILTRCFAAELGQKGIRSATLAPGYIRTPGVAALEQSGKVDSDAIRKRIPLGDMGRPEDIAGAALFLTSPAASYINGGILYVDGGWTSFGNAGQASDGGQ</sequence>
<dbReference type="Gene3D" id="3.40.50.720">
    <property type="entry name" value="NAD(P)-binding Rossmann-like Domain"/>
    <property type="match status" value="2"/>
</dbReference>
<dbReference type="PROSITE" id="PS00061">
    <property type="entry name" value="ADH_SHORT"/>
    <property type="match status" value="2"/>
</dbReference>
<dbReference type="EMBL" id="JAAAML010000001">
    <property type="protein sequence ID" value="MCO6408379.1"/>
    <property type="molecule type" value="Genomic_DNA"/>
</dbReference>
<dbReference type="InterPro" id="IPR020904">
    <property type="entry name" value="Sc_DH/Rdtase_CS"/>
</dbReference>
<name>A0ABT1CQA9_9HYPH</name>
<comment type="similarity">
    <text evidence="1">Belongs to the short-chain dehydrogenases/reductases (SDR) family.</text>
</comment>
<dbReference type="NCBIfam" id="NF005559">
    <property type="entry name" value="PRK07231.1"/>
    <property type="match status" value="1"/>
</dbReference>
<evidence type="ECO:0000313" key="3">
    <source>
        <dbReference type="Proteomes" id="UP001320715"/>
    </source>
</evidence>
<keyword evidence="3" id="KW-1185">Reference proteome</keyword>
<dbReference type="RefSeq" id="WP_252915503.1">
    <property type="nucleotide sequence ID" value="NZ_JAAAML010000001.1"/>
</dbReference>
<dbReference type="PRINTS" id="PR00080">
    <property type="entry name" value="SDRFAMILY"/>
</dbReference>
<protein>
    <submittedName>
        <fullName evidence="2">SDR family oxidoreductase</fullName>
    </submittedName>
</protein>
<evidence type="ECO:0000313" key="2">
    <source>
        <dbReference type="EMBL" id="MCO6408379.1"/>
    </source>
</evidence>
<dbReference type="InterPro" id="IPR002347">
    <property type="entry name" value="SDR_fam"/>
</dbReference>
<dbReference type="InterPro" id="IPR036291">
    <property type="entry name" value="NAD(P)-bd_dom_sf"/>
</dbReference>
<proteinExistence type="inferred from homology"/>
<reference evidence="2 3" key="1">
    <citation type="submission" date="2020-01" db="EMBL/GenBank/DDBJ databases">
        <title>Genomes of bacteria type strains.</title>
        <authorList>
            <person name="Chen J."/>
            <person name="Zhu S."/>
            <person name="Yang J."/>
        </authorList>
    </citation>
    <scope>NUCLEOTIDE SEQUENCE [LARGE SCALE GENOMIC DNA]</scope>
    <source>
        <strain evidence="2 3">DSM 16655</strain>
    </source>
</reference>
<dbReference type="Pfam" id="PF13561">
    <property type="entry name" value="adh_short_C2"/>
    <property type="match status" value="2"/>
</dbReference>
<evidence type="ECO:0000256" key="1">
    <source>
        <dbReference type="ARBA" id="ARBA00006484"/>
    </source>
</evidence>
<comment type="caution">
    <text evidence="2">The sequence shown here is derived from an EMBL/GenBank/DDBJ whole genome shotgun (WGS) entry which is preliminary data.</text>
</comment>
<dbReference type="Proteomes" id="UP001320715">
    <property type="component" value="Unassembled WGS sequence"/>
</dbReference>
<gene>
    <name evidence="2" type="ORF">GTW23_09365</name>
</gene>